<organism evidence="1 2">
    <name type="scientific">Camellia lanceoleosa</name>
    <dbReference type="NCBI Taxonomy" id="1840588"/>
    <lineage>
        <taxon>Eukaryota</taxon>
        <taxon>Viridiplantae</taxon>
        <taxon>Streptophyta</taxon>
        <taxon>Embryophyta</taxon>
        <taxon>Tracheophyta</taxon>
        <taxon>Spermatophyta</taxon>
        <taxon>Magnoliopsida</taxon>
        <taxon>eudicotyledons</taxon>
        <taxon>Gunneridae</taxon>
        <taxon>Pentapetalae</taxon>
        <taxon>asterids</taxon>
        <taxon>Ericales</taxon>
        <taxon>Theaceae</taxon>
        <taxon>Camellia</taxon>
    </lineage>
</organism>
<keyword evidence="2" id="KW-1185">Reference proteome</keyword>
<comment type="caution">
    <text evidence="1">The sequence shown here is derived from an EMBL/GenBank/DDBJ whole genome shotgun (WGS) entry which is preliminary data.</text>
</comment>
<feature type="non-terminal residue" evidence="1">
    <location>
        <position position="1"/>
    </location>
</feature>
<evidence type="ECO:0000313" key="2">
    <source>
        <dbReference type="Proteomes" id="UP001060215"/>
    </source>
</evidence>
<accession>A0ACC0GVR9</accession>
<dbReference type="EMBL" id="CM045766">
    <property type="protein sequence ID" value="KAI8005275.1"/>
    <property type="molecule type" value="Genomic_DNA"/>
</dbReference>
<evidence type="ECO:0000313" key="1">
    <source>
        <dbReference type="EMBL" id="KAI8005275.1"/>
    </source>
</evidence>
<gene>
    <name evidence="1" type="ORF">LOK49_LG08G02257</name>
</gene>
<sequence>HLVDNSFLVSDSFYTGGDLSHRFLHQITGSSSISLEVPIVQGEDDFVAGFTWEVVYCGSGDKESCYMELDNFPHVIITDKINGIDFTYTPTFFGIPESRANYLWECHMFVGDYFGYRIKGGEQFEISFIMPSPIKVKQCAVDLIVYYQSHVTYHGLSKYWRPRSTDDEG</sequence>
<proteinExistence type="predicted"/>
<dbReference type="Proteomes" id="UP001060215">
    <property type="component" value="Chromosome 9"/>
</dbReference>
<name>A0ACC0GVR9_9ERIC</name>
<reference evidence="1 2" key="1">
    <citation type="journal article" date="2022" name="Plant J.">
        <title>Chromosome-level genome of Camellia lanceoleosa provides a valuable resource for understanding genome evolution and self-incompatibility.</title>
        <authorList>
            <person name="Gong W."/>
            <person name="Xiao S."/>
            <person name="Wang L."/>
            <person name="Liao Z."/>
            <person name="Chang Y."/>
            <person name="Mo W."/>
            <person name="Hu G."/>
            <person name="Li W."/>
            <person name="Zhao G."/>
            <person name="Zhu H."/>
            <person name="Hu X."/>
            <person name="Ji K."/>
            <person name="Xiang X."/>
            <person name="Song Q."/>
            <person name="Yuan D."/>
            <person name="Jin S."/>
            <person name="Zhang L."/>
        </authorList>
    </citation>
    <scope>NUCLEOTIDE SEQUENCE [LARGE SCALE GENOMIC DNA]</scope>
    <source>
        <strain evidence="1">SQ_2022a</strain>
    </source>
</reference>
<protein>
    <submittedName>
        <fullName evidence="1">Uncharacterized protein</fullName>
    </submittedName>
</protein>